<keyword evidence="3" id="KW-0813">Transport</keyword>
<keyword evidence="14" id="KW-0449">Lipoprotein</keyword>
<evidence type="ECO:0000256" key="1">
    <source>
        <dbReference type="ARBA" id="ARBA00004571"/>
    </source>
</evidence>
<keyword evidence="7" id="KW-0732">Signal</keyword>
<reference evidence="18 19" key="1">
    <citation type="submission" date="2023-08" db="EMBL/GenBank/DDBJ databases">
        <authorList>
            <person name="Dale J."/>
        </authorList>
    </citation>
    <scope>NUCLEOTIDE SEQUENCE [LARGE SCALE GENOMIC DNA]</scope>
    <source>
        <strain evidence="18 19">2023EL-00788</strain>
    </source>
</reference>
<dbReference type="GO" id="GO:0006811">
    <property type="term" value="P:monoatomic ion transport"/>
    <property type="evidence" value="ECO:0007669"/>
    <property type="project" value="UniProtKB-KW"/>
</dbReference>
<keyword evidence="19" id="KW-1185">Reference proteome</keyword>
<evidence type="ECO:0000256" key="4">
    <source>
        <dbReference type="ARBA" id="ARBA00022452"/>
    </source>
</evidence>
<dbReference type="Proteomes" id="UP001225042">
    <property type="component" value="Unassembled WGS sequence"/>
</dbReference>
<comment type="subcellular location">
    <subcellularLocation>
        <location evidence="1">Cell outer membrane</location>
        <topology evidence="1">Multi-pass membrane protein</topology>
    </subcellularLocation>
</comment>
<evidence type="ECO:0000259" key="16">
    <source>
        <dbReference type="Pfam" id="PF18412"/>
    </source>
</evidence>
<evidence type="ECO:0000256" key="11">
    <source>
        <dbReference type="ARBA" id="ARBA00023136"/>
    </source>
</evidence>
<evidence type="ECO:0000259" key="15">
    <source>
        <dbReference type="Pfam" id="PF02563"/>
    </source>
</evidence>
<feature type="domain" description="Outer-membrane lipoprotein Wza C-terminal" evidence="16">
    <location>
        <begin position="345"/>
        <end position="374"/>
    </location>
</feature>
<dbReference type="InterPro" id="IPR049712">
    <property type="entry name" value="Poly_export"/>
</dbReference>
<evidence type="ECO:0000313" key="18">
    <source>
        <dbReference type="EMBL" id="MDQ2254898.1"/>
    </source>
</evidence>
<dbReference type="AlphaFoldDB" id="A0AAW8H3Y9"/>
<dbReference type="InterPro" id="IPR054765">
    <property type="entry name" value="SLBB_dom"/>
</dbReference>
<dbReference type="Pfam" id="PF22461">
    <property type="entry name" value="SLBB_2"/>
    <property type="match status" value="2"/>
</dbReference>
<keyword evidence="13" id="KW-0998">Cell outer membrane</keyword>
<evidence type="ECO:0000256" key="6">
    <source>
        <dbReference type="ARBA" id="ARBA00022692"/>
    </source>
</evidence>
<comment type="similarity">
    <text evidence="2">Belongs to the BexD/CtrA/VexA family.</text>
</comment>
<dbReference type="Pfam" id="PF02563">
    <property type="entry name" value="Poly_export"/>
    <property type="match status" value="1"/>
</dbReference>
<evidence type="ECO:0000256" key="9">
    <source>
        <dbReference type="ARBA" id="ARBA00023065"/>
    </source>
</evidence>
<comment type="caution">
    <text evidence="18">The sequence shown here is derived from an EMBL/GenBank/DDBJ whole genome shotgun (WGS) entry which is preliminary data.</text>
</comment>
<evidence type="ECO:0000259" key="17">
    <source>
        <dbReference type="Pfam" id="PF22461"/>
    </source>
</evidence>
<keyword evidence="9" id="KW-0406">Ion transport</keyword>
<protein>
    <submittedName>
        <fullName evidence="18">Polysaccharide export protein</fullName>
    </submittedName>
</protein>
<evidence type="ECO:0000256" key="12">
    <source>
        <dbReference type="ARBA" id="ARBA00023139"/>
    </source>
</evidence>
<evidence type="ECO:0000256" key="8">
    <source>
        <dbReference type="ARBA" id="ARBA00023047"/>
    </source>
</evidence>
<dbReference type="GO" id="GO:0015288">
    <property type="term" value="F:porin activity"/>
    <property type="evidence" value="ECO:0007669"/>
    <property type="project" value="UniProtKB-KW"/>
</dbReference>
<evidence type="ECO:0000256" key="2">
    <source>
        <dbReference type="ARBA" id="ARBA00009450"/>
    </source>
</evidence>
<evidence type="ECO:0000256" key="3">
    <source>
        <dbReference type="ARBA" id="ARBA00022448"/>
    </source>
</evidence>
<keyword evidence="8" id="KW-0625">Polysaccharide transport</keyword>
<evidence type="ECO:0000256" key="13">
    <source>
        <dbReference type="ARBA" id="ARBA00023237"/>
    </source>
</evidence>
<dbReference type="GO" id="GO:0015159">
    <property type="term" value="F:polysaccharide transmembrane transporter activity"/>
    <property type="evidence" value="ECO:0007669"/>
    <property type="project" value="InterPro"/>
</dbReference>
<proteinExistence type="inferred from homology"/>
<gene>
    <name evidence="18" type="ORF">RBJ67_01900</name>
</gene>
<evidence type="ECO:0000256" key="5">
    <source>
        <dbReference type="ARBA" id="ARBA00022597"/>
    </source>
</evidence>
<keyword evidence="4" id="KW-1134">Transmembrane beta strand</keyword>
<evidence type="ECO:0000256" key="14">
    <source>
        <dbReference type="ARBA" id="ARBA00023288"/>
    </source>
</evidence>
<sequence length="379" mass="41540">MKKTTAFSLIFLVISQLTGCVISPGQTLKTAGKNSITPFDINNDLDKQVDIYPLTPFLIEKLRPVAVKSQANPNLDEQVKNWEYHIGTGDILTVTVWDHPELTTPAGQYRSASDTGNWVNADGTLFYPYLGKLHVAGKTVSEVREAITVRLDSVIESPQVDVSVASFRSQKAYVTGEVVKSGQQAITNIPLTVMDAVNAAGGLSADADWRNVVLTHNGQDTRISLYALMQHGDLTQNKLLYPGDILFIPRNDALKVFVMGEVIKQSTLKMDRSGMTLAEALGNAGGLNQDMADATGIFVIRSIRETGKTGKIANIYQLNAQDASAMVLGTEFQLEPYDIVYVTTAPLSRWNRVIAQLVPTITGVHDLTETVRYIRSWPQ</sequence>
<name>A0AAW8H3Y9_9ENTR</name>
<dbReference type="RefSeq" id="WP_217188451.1">
    <property type="nucleotide sequence ID" value="NZ_CP143717.1"/>
</dbReference>
<feature type="domain" description="SLBB" evidence="17">
    <location>
        <begin position="170"/>
        <end position="248"/>
    </location>
</feature>
<dbReference type="NCBIfam" id="NF011658">
    <property type="entry name" value="PRK15078.1"/>
    <property type="match status" value="1"/>
</dbReference>
<dbReference type="Pfam" id="PF18412">
    <property type="entry name" value="Wza_C"/>
    <property type="match status" value="1"/>
</dbReference>
<dbReference type="InterPro" id="IPR003715">
    <property type="entry name" value="Poly_export_N"/>
</dbReference>
<dbReference type="PANTHER" id="PTHR33619:SF3">
    <property type="entry name" value="POLYSACCHARIDE EXPORT PROTEIN GFCE-RELATED"/>
    <property type="match status" value="1"/>
</dbReference>
<accession>A0AAW8H3Y9</accession>
<keyword evidence="12" id="KW-0564">Palmitate</keyword>
<evidence type="ECO:0000256" key="10">
    <source>
        <dbReference type="ARBA" id="ARBA00023114"/>
    </source>
</evidence>
<organism evidence="18 19">
    <name type="scientific">Enterobacter soli</name>
    <dbReference type="NCBI Taxonomy" id="885040"/>
    <lineage>
        <taxon>Bacteria</taxon>
        <taxon>Pseudomonadati</taxon>
        <taxon>Pseudomonadota</taxon>
        <taxon>Gammaproteobacteria</taxon>
        <taxon>Enterobacterales</taxon>
        <taxon>Enterobacteriaceae</taxon>
        <taxon>Enterobacter</taxon>
    </lineage>
</organism>
<keyword evidence="10" id="KW-0626">Porin</keyword>
<feature type="domain" description="SLBB" evidence="17">
    <location>
        <begin position="255"/>
        <end position="342"/>
    </location>
</feature>
<dbReference type="EMBL" id="JAVDKS010000001">
    <property type="protein sequence ID" value="MDQ2254898.1"/>
    <property type="molecule type" value="Genomic_DNA"/>
</dbReference>
<dbReference type="GO" id="GO:0009279">
    <property type="term" value="C:cell outer membrane"/>
    <property type="evidence" value="ECO:0007669"/>
    <property type="project" value="UniProtKB-SubCell"/>
</dbReference>
<evidence type="ECO:0000313" key="19">
    <source>
        <dbReference type="Proteomes" id="UP001225042"/>
    </source>
</evidence>
<feature type="domain" description="Polysaccharide export protein N-terminal" evidence="15">
    <location>
        <begin position="81"/>
        <end position="164"/>
    </location>
</feature>
<dbReference type="GO" id="GO:0046930">
    <property type="term" value="C:pore complex"/>
    <property type="evidence" value="ECO:0007669"/>
    <property type="project" value="UniProtKB-KW"/>
</dbReference>
<keyword evidence="11" id="KW-0472">Membrane</keyword>
<dbReference type="PANTHER" id="PTHR33619">
    <property type="entry name" value="POLYSACCHARIDE EXPORT PROTEIN GFCE-RELATED"/>
    <property type="match status" value="1"/>
</dbReference>
<keyword evidence="6" id="KW-0812">Transmembrane</keyword>
<keyword evidence="5" id="KW-0762">Sugar transport</keyword>
<evidence type="ECO:0000256" key="7">
    <source>
        <dbReference type="ARBA" id="ARBA00022729"/>
    </source>
</evidence>
<dbReference type="InterPro" id="IPR040716">
    <property type="entry name" value="Wza_C"/>
</dbReference>